<organism evidence="1 2">
    <name type="scientific">Paenibacillus monticola</name>
    <dbReference type="NCBI Taxonomy" id="2666075"/>
    <lineage>
        <taxon>Bacteria</taxon>
        <taxon>Bacillati</taxon>
        <taxon>Bacillota</taxon>
        <taxon>Bacilli</taxon>
        <taxon>Bacillales</taxon>
        <taxon>Paenibacillaceae</taxon>
        <taxon>Paenibacillus</taxon>
    </lineage>
</organism>
<sequence>MSDIREKLRIDLQRIEDNQYLLGEGEELWDYITLMLQYIGDPQTELRDELIYPTFYEWISVRRLFTEVELLDMLSVLIDEQHLFYHIGSEGEASVFTRTFSVLVVTLIIQRHIQQPFIDKSGFVRLTSALIRYYKEEKDLRGYVEDGGWAHAAAHGADALEELVQCPESDASVQQKVLAAIQGMLYNGRYSFSDEEDERIASIVDAVIKYDRLPQQTVSDWFGQLEQCVSWPKTRNQVITRVNSKDFLRALYFRLIHHHHGTDLITALLTTEAKLNKFVQY</sequence>
<dbReference type="Pfam" id="PF10978">
    <property type="entry name" value="DUF2785"/>
    <property type="match status" value="1"/>
</dbReference>
<dbReference type="RefSeq" id="WP_154117605.1">
    <property type="nucleotide sequence ID" value="NZ_WJXB01000002.1"/>
</dbReference>
<evidence type="ECO:0000313" key="2">
    <source>
        <dbReference type="Proteomes" id="UP000463051"/>
    </source>
</evidence>
<evidence type="ECO:0000313" key="1">
    <source>
        <dbReference type="EMBL" id="MRN52599.1"/>
    </source>
</evidence>
<proteinExistence type="predicted"/>
<reference evidence="1 2" key="1">
    <citation type="submission" date="2019-11" db="EMBL/GenBank/DDBJ databases">
        <title>Paenibacillus monticola sp. nov., a novel PGPR strain isolated from mountain sample in China.</title>
        <authorList>
            <person name="Zhao Q."/>
            <person name="Li H.-P."/>
            <person name="Zhang J.-L."/>
        </authorList>
    </citation>
    <scope>NUCLEOTIDE SEQUENCE [LARGE SCALE GENOMIC DNA]</scope>
    <source>
        <strain evidence="1 2">LC-T2</strain>
    </source>
</reference>
<gene>
    <name evidence="1" type="ORF">GJB61_06265</name>
</gene>
<dbReference type="EMBL" id="WJXB01000002">
    <property type="protein sequence ID" value="MRN52599.1"/>
    <property type="molecule type" value="Genomic_DNA"/>
</dbReference>
<accession>A0A7X2L0R4</accession>
<dbReference type="InterPro" id="IPR021247">
    <property type="entry name" value="DUF2785"/>
</dbReference>
<comment type="caution">
    <text evidence="1">The sequence shown here is derived from an EMBL/GenBank/DDBJ whole genome shotgun (WGS) entry which is preliminary data.</text>
</comment>
<name>A0A7X2L0R4_9BACL</name>
<keyword evidence="2" id="KW-1185">Reference proteome</keyword>
<protein>
    <submittedName>
        <fullName evidence="1">DUF2785 domain-containing protein</fullName>
    </submittedName>
</protein>
<dbReference type="AlphaFoldDB" id="A0A7X2L0R4"/>
<dbReference type="Proteomes" id="UP000463051">
    <property type="component" value="Unassembled WGS sequence"/>
</dbReference>